<dbReference type="PROSITE" id="PS50294">
    <property type="entry name" value="WD_REPEATS_REGION"/>
    <property type="match status" value="2"/>
</dbReference>
<dbReference type="PROSITE" id="PS50082">
    <property type="entry name" value="WD_REPEATS_2"/>
    <property type="match status" value="2"/>
</dbReference>
<dbReference type="Gene3D" id="2.130.10.10">
    <property type="entry name" value="YVTN repeat-like/Quinoprotein amine dehydrogenase"/>
    <property type="match status" value="2"/>
</dbReference>
<keyword evidence="10" id="KW-1185">Reference proteome</keyword>
<evidence type="ECO:0000256" key="1">
    <source>
        <dbReference type="ARBA" id="ARBA00004123"/>
    </source>
</evidence>
<dbReference type="InterPro" id="IPR020472">
    <property type="entry name" value="WD40_PAC1"/>
</dbReference>
<dbReference type="Proteomes" id="UP000521872">
    <property type="component" value="Unassembled WGS sequence"/>
</dbReference>
<name>A0A8H4QMK5_9AGAR</name>
<keyword evidence="6" id="KW-0539">Nucleus</keyword>
<evidence type="ECO:0000256" key="5">
    <source>
        <dbReference type="ARBA" id="ARBA00022737"/>
    </source>
</evidence>
<protein>
    <recommendedName>
        <fullName evidence="11">WD40 repeat-like protein</fullName>
    </recommendedName>
</protein>
<organism evidence="9 10">
    <name type="scientific">Agrocybe pediades</name>
    <dbReference type="NCBI Taxonomy" id="84607"/>
    <lineage>
        <taxon>Eukaryota</taxon>
        <taxon>Fungi</taxon>
        <taxon>Dikarya</taxon>
        <taxon>Basidiomycota</taxon>
        <taxon>Agaricomycotina</taxon>
        <taxon>Agaricomycetes</taxon>
        <taxon>Agaricomycetidae</taxon>
        <taxon>Agaricales</taxon>
        <taxon>Agaricineae</taxon>
        <taxon>Strophariaceae</taxon>
        <taxon>Agrocybe</taxon>
    </lineage>
</organism>
<evidence type="ECO:0000256" key="4">
    <source>
        <dbReference type="ARBA" id="ARBA00022574"/>
    </source>
</evidence>
<dbReference type="Pfam" id="PF00400">
    <property type="entry name" value="WD40"/>
    <property type="match status" value="3"/>
</dbReference>
<evidence type="ECO:0000256" key="2">
    <source>
        <dbReference type="ARBA" id="ARBA00005616"/>
    </source>
</evidence>
<evidence type="ECO:0000256" key="8">
    <source>
        <dbReference type="SAM" id="MobiDB-lite"/>
    </source>
</evidence>
<dbReference type="EMBL" id="JAACJL010000045">
    <property type="protein sequence ID" value="KAF4613644.1"/>
    <property type="molecule type" value="Genomic_DNA"/>
</dbReference>
<dbReference type="SMART" id="SM00320">
    <property type="entry name" value="WD40"/>
    <property type="match status" value="5"/>
</dbReference>
<dbReference type="PANTHER" id="PTHR19861">
    <property type="entry name" value="WD40 REPEAT PROTEIN SWD2"/>
    <property type="match status" value="1"/>
</dbReference>
<feature type="region of interest" description="Disordered" evidence="8">
    <location>
        <begin position="37"/>
        <end position="64"/>
    </location>
</feature>
<evidence type="ECO:0000256" key="6">
    <source>
        <dbReference type="ARBA" id="ARBA00023242"/>
    </source>
</evidence>
<feature type="repeat" description="WD" evidence="7">
    <location>
        <begin position="139"/>
        <end position="174"/>
    </location>
</feature>
<dbReference type="InterPro" id="IPR019775">
    <property type="entry name" value="WD40_repeat_CS"/>
</dbReference>
<keyword evidence="3" id="KW-0806">Transcription termination</keyword>
<evidence type="ECO:0008006" key="11">
    <source>
        <dbReference type="Google" id="ProtNLM"/>
    </source>
</evidence>
<evidence type="ECO:0000313" key="10">
    <source>
        <dbReference type="Proteomes" id="UP000521872"/>
    </source>
</evidence>
<feature type="repeat" description="WD" evidence="7">
    <location>
        <begin position="306"/>
        <end position="331"/>
    </location>
</feature>
<dbReference type="PROSITE" id="PS00678">
    <property type="entry name" value="WD_REPEATS_1"/>
    <property type="match status" value="1"/>
</dbReference>
<comment type="similarity">
    <text evidence="2">Belongs to the WD repeat SWD2 family.</text>
</comment>
<dbReference type="AlphaFoldDB" id="A0A8H4QMK5"/>
<comment type="caution">
    <text evidence="9">The sequence shown here is derived from an EMBL/GenBank/DDBJ whole genome shotgun (WGS) entry which is preliminary data.</text>
</comment>
<proteinExistence type="inferred from homology"/>
<accession>A0A8H4QMK5</accession>
<dbReference type="GO" id="GO:0006353">
    <property type="term" value="P:DNA-templated transcription termination"/>
    <property type="evidence" value="ECO:0007669"/>
    <property type="project" value="UniProtKB-KW"/>
</dbReference>
<dbReference type="InterPro" id="IPR036322">
    <property type="entry name" value="WD40_repeat_dom_sf"/>
</dbReference>
<keyword evidence="3" id="KW-0804">Transcription</keyword>
<keyword evidence="4 7" id="KW-0853">WD repeat</keyword>
<gene>
    <name evidence="9" type="ORF">D9613_007874</name>
</gene>
<keyword evidence="5" id="KW-0677">Repeat</keyword>
<dbReference type="InterPro" id="IPR001680">
    <property type="entry name" value="WD40_rpt"/>
</dbReference>
<dbReference type="FunFam" id="2.130.10.10:FF:001194">
    <property type="entry name" value="Unplaced genomic scaffold supercont1.1, whole genome shotgun sequence"/>
    <property type="match status" value="1"/>
</dbReference>
<dbReference type="PANTHER" id="PTHR19861:SF0">
    <property type="entry name" value="WD REPEAT-CONTAINING PROTEIN 82"/>
    <property type="match status" value="1"/>
</dbReference>
<evidence type="ECO:0000256" key="7">
    <source>
        <dbReference type="PROSITE-ProRule" id="PRU00221"/>
    </source>
</evidence>
<reference evidence="9 10" key="1">
    <citation type="submission" date="2019-12" db="EMBL/GenBank/DDBJ databases">
        <authorList>
            <person name="Floudas D."/>
            <person name="Bentzer J."/>
            <person name="Ahren D."/>
            <person name="Johansson T."/>
            <person name="Persson P."/>
            <person name="Tunlid A."/>
        </authorList>
    </citation>
    <scope>NUCLEOTIDE SEQUENCE [LARGE SCALE GENOMIC DNA]</scope>
    <source>
        <strain evidence="9 10">CBS 102.39</strain>
    </source>
</reference>
<evidence type="ECO:0000313" key="9">
    <source>
        <dbReference type="EMBL" id="KAF4613644.1"/>
    </source>
</evidence>
<dbReference type="InterPro" id="IPR037867">
    <property type="entry name" value="Swd2/WDR82"/>
</dbReference>
<sequence>MAPHPSTSHASSTHTTLNLSGMVMAKLKPAKIFKNAVDAPPAPATGSQSQKTSNPPSRSITGITFDDRGDQLLTAGEDETFKLYSCKSGKVLKTFYSKKYGVDLPRFTHKNTAIVHASTKEDDTVRYHSLHDNKYLAYFRGHTDKVISLEVSPIDDGFMSGSMDKTVRLWDLRTPVCRGLLKLPAPPVVAYDSTGMVFAVAVNHYQRILLYDQANYDKAPFLTIELNDPTLLTISYPPRPIYVTSMSFSNDSKFLLVGCSGDTHYVVDSFDGIILARLEGHTALERVSMTSPPLIQPAKGISGEEVSWTPDSKYVISGSLDGRIFIWDIQSLNGVLGDERRKPFKMLRLKANAVLDGHPGPSRCVKFNPRFAMMCTAGTELAFWLPDPAVDAEEVAKDLLKKRAS</sequence>
<comment type="subcellular location">
    <subcellularLocation>
        <location evidence="1">Nucleus</location>
    </subcellularLocation>
</comment>
<feature type="compositionally biased region" description="Polar residues" evidence="8">
    <location>
        <begin position="45"/>
        <end position="62"/>
    </location>
</feature>
<dbReference type="SUPFAM" id="SSF50978">
    <property type="entry name" value="WD40 repeat-like"/>
    <property type="match status" value="1"/>
</dbReference>
<keyword evidence="3" id="KW-0805">Transcription regulation</keyword>
<dbReference type="InterPro" id="IPR015943">
    <property type="entry name" value="WD40/YVTN_repeat-like_dom_sf"/>
</dbReference>
<dbReference type="PRINTS" id="PR00320">
    <property type="entry name" value="GPROTEINBRPT"/>
</dbReference>
<evidence type="ECO:0000256" key="3">
    <source>
        <dbReference type="ARBA" id="ARBA00022472"/>
    </source>
</evidence>
<dbReference type="GO" id="GO:0003682">
    <property type="term" value="F:chromatin binding"/>
    <property type="evidence" value="ECO:0007669"/>
    <property type="project" value="TreeGrafter"/>
</dbReference>
<dbReference type="OrthoDB" id="27537at2759"/>
<dbReference type="GO" id="GO:0048188">
    <property type="term" value="C:Set1C/COMPASS complex"/>
    <property type="evidence" value="ECO:0007669"/>
    <property type="project" value="TreeGrafter"/>
</dbReference>